<dbReference type="InterPro" id="IPR036188">
    <property type="entry name" value="FAD/NAD-bd_sf"/>
</dbReference>
<dbReference type="InterPro" id="IPR050982">
    <property type="entry name" value="Auxin_biosynth/cation_transpt"/>
</dbReference>
<dbReference type="SUPFAM" id="SSF51905">
    <property type="entry name" value="FAD/NAD(P)-binding domain"/>
    <property type="match status" value="1"/>
</dbReference>
<reference evidence="3" key="1">
    <citation type="submission" date="2019-02" db="EMBL/GenBank/DDBJ databases">
        <authorList>
            <person name="Gruber-Vodicka R. H."/>
            <person name="Seah K. B. B."/>
        </authorList>
    </citation>
    <scope>NUCLEOTIDE SEQUENCE</scope>
    <source>
        <strain evidence="3">BECK_BZ106</strain>
        <strain evidence="2">BECK_BZ15</strain>
    </source>
</reference>
<dbReference type="Gene3D" id="3.50.50.60">
    <property type="entry name" value="FAD/NAD(P)-binding domain"/>
    <property type="match status" value="2"/>
</dbReference>
<dbReference type="GO" id="GO:0004497">
    <property type="term" value="F:monooxygenase activity"/>
    <property type="evidence" value="ECO:0007669"/>
    <property type="project" value="TreeGrafter"/>
</dbReference>
<evidence type="ECO:0000313" key="3">
    <source>
        <dbReference type="EMBL" id="VFJ62129.1"/>
    </source>
</evidence>
<proteinExistence type="predicted"/>
<sequence length="572" mass="64688">MRSHAPSLNRLICLFGTSIAQSSGHIWSTDFDAFPLRNGARVDKEAFIAFDMERILVMTFDYLILGAGPAGLQLGYYLERAGYSYQILERGDSAGTSFRKFPRHRMLISINKIHTGCEDPERNMRWDWNSLLTDDYSLLLSDYSKEYFPGADALVDYLEGFAAKYVPGIKYGADVTRISRNDEGFHAETANGRVFSGRCLIVATGVSKPWSPPIEGIDLAEQYSSVSVDPADFTNQRVLIIGKGNSAFETADNLIGHAATIHVVGPELLQFAWQTHYVGHLRAINNNFIDTYLLKSQNGILDATVERIEKEGEGFRGTVIYHRAADSRSSYYYDRIICCTGFQLDTDIFDESCRPEMDLETADRFPCQNPVWESVNVPDMYFAGTVTQQRDYKKTTSGFIHGFRYNVRALFHYLAQRYHDAPWPHEVIGQNDMAPAIISPINHSSALWQQFGFLGDVFVLGDETRHYEAVPMDYIREGGLVGDTPYLTVTMEYGSHDFDTLYDDRVSEHDADNAADSTALHPVIRLCRKGEVLAEQHLVENLEAIWEDSKLHIEPLGRFIENLEFSVERTDS</sequence>
<dbReference type="AlphaFoldDB" id="A0A450T5T4"/>
<dbReference type="GO" id="GO:0050660">
    <property type="term" value="F:flavin adenine dinucleotide binding"/>
    <property type="evidence" value="ECO:0007669"/>
    <property type="project" value="TreeGrafter"/>
</dbReference>
<protein>
    <submittedName>
        <fullName evidence="3">Pyridine nucleotide-disulphide oxidoreductase</fullName>
    </submittedName>
</protein>
<dbReference type="Pfam" id="PF13738">
    <property type="entry name" value="Pyr_redox_3"/>
    <property type="match status" value="1"/>
</dbReference>
<accession>A0A450T5T4</accession>
<gene>
    <name evidence="2" type="ORF">BECKFW1821A_GA0114235_100935</name>
    <name evidence="3" type="ORF">BECKFW1821B_GA0114236_107010</name>
</gene>
<dbReference type="EMBL" id="CAADEW010000009">
    <property type="protein sequence ID" value="VFJ45319.1"/>
    <property type="molecule type" value="Genomic_DNA"/>
</dbReference>
<dbReference type="PRINTS" id="PR00411">
    <property type="entry name" value="PNDRDTASEI"/>
</dbReference>
<dbReference type="PANTHER" id="PTHR43539:SF78">
    <property type="entry name" value="FLAVIN-CONTAINING MONOOXYGENASE"/>
    <property type="match status" value="1"/>
</dbReference>
<evidence type="ECO:0000313" key="2">
    <source>
        <dbReference type="EMBL" id="VFJ45319.1"/>
    </source>
</evidence>
<name>A0A450T5T4_9GAMM</name>
<dbReference type="EMBL" id="CAADFD010000070">
    <property type="protein sequence ID" value="VFJ62129.1"/>
    <property type="molecule type" value="Genomic_DNA"/>
</dbReference>
<dbReference type="PRINTS" id="PR00368">
    <property type="entry name" value="FADPNR"/>
</dbReference>
<organism evidence="3">
    <name type="scientific">Candidatus Kentrum sp. FW</name>
    <dbReference type="NCBI Taxonomy" id="2126338"/>
    <lineage>
        <taxon>Bacteria</taxon>
        <taxon>Pseudomonadati</taxon>
        <taxon>Pseudomonadota</taxon>
        <taxon>Gammaproteobacteria</taxon>
        <taxon>Candidatus Kentrum</taxon>
    </lineage>
</organism>
<keyword evidence="1" id="KW-0560">Oxidoreductase</keyword>
<dbReference type="PANTHER" id="PTHR43539">
    <property type="entry name" value="FLAVIN-BINDING MONOOXYGENASE-LIKE PROTEIN (AFU_ORTHOLOGUE AFUA_4G09220)"/>
    <property type="match status" value="1"/>
</dbReference>
<evidence type="ECO:0000256" key="1">
    <source>
        <dbReference type="ARBA" id="ARBA00023002"/>
    </source>
</evidence>